<keyword evidence="2" id="KW-0699">rRNA-binding</keyword>
<gene>
    <name evidence="6" type="primary">rpsQ_26</name>
    <name evidence="6" type="ORF">SDC9_76944</name>
</gene>
<dbReference type="PRINTS" id="PR00973">
    <property type="entry name" value="RIBOSOMALS17"/>
</dbReference>
<dbReference type="GO" id="GO:0003735">
    <property type="term" value="F:structural constituent of ribosome"/>
    <property type="evidence" value="ECO:0007669"/>
    <property type="project" value="InterPro"/>
</dbReference>
<dbReference type="GO" id="GO:0022627">
    <property type="term" value="C:cytosolic small ribosomal subunit"/>
    <property type="evidence" value="ECO:0007669"/>
    <property type="project" value="TreeGrafter"/>
</dbReference>
<evidence type="ECO:0000256" key="1">
    <source>
        <dbReference type="ARBA" id="ARBA00010254"/>
    </source>
</evidence>
<dbReference type="SUPFAM" id="SSF50249">
    <property type="entry name" value="Nucleic acid-binding proteins"/>
    <property type="match status" value="1"/>
</dbReference>
<dbReference type="GO" id="GO:0006412">
    <property type="term" value="P:translation"/>
    <property type="evidence" value="ECO:0007669"/>
    <property type="project" value="InterPro"/>
</dbReference>
<dbReference type="FunFam" id="2.40.50.140:FF:000123">
    <property type="entry name" value="30S ribosomal protein S17"/>
    <property type="match status" value="1"/>
</dbReference>
<evidence type="ECO:0000256" key="5">
    <source>
        <dbReference type="ARBA" id="ARBA00023274"/>
    </source>
</evidence>
<dbReference type="NCBIfam" id="NF004123">
    <property type="entry name" value="PRK05610.1"/>
    <property type="match status" value="1"/>
</dbReference>
<keyword evidence="5" id="KW-0687">Ribonucleoprotein</keyword>
<dbReference type="PANTHER" id="PTHR10744:SF1">
    <property type="entry name" value="SMALL RIBOSOMAL SUBUNIT PROTEIN US17M"/>
    <property type="match status" value="1"/>
</dbReference>
<dbReference type="InterPro" id="IPR019984">
    <property type="entry name" value="Ribosomal_uS17_bact/chlr"/>
</dbReference>
<evidence type="ECO:0000256" key="3">
    <source>
        <dbReference type="ARBA" id="ARBA00022884"/>
    </source>
</evidence>
<reference evidence="6" key="1">
    <citation type="submission" date="2019-08" db="EMBL/GenBank/DDBJ databases">
        <authorList>
            <person name="Kucharzyk K."/>
            <person name="Murdoch R.W."/>
            <person name="Higgins S."/>
            <person name="Loffler F."/>
        </authorList>
    </citation>
    <scope>NUCLEOTIDE SEQUENCE</scope>
</reference>
<dbReference type="NCBIfam" id="TIGR03635">
    <property type="entry name" value="uS17_bact"/>
    <property type="match status" value="1"/>
</dbReference>
<dbReference type="Pfam" id="PF00366">
    <property type="entry name" value="Ribosomal_S17"/>
    <property type="match status" value="1"/>
</dbReference>
<dbReference type="AlphaFoldDB" id="A0A644YP71"/>
<keyword evidence="4 6" id="KW-0689">Ribosomal protein</keyword>
<dbReference type="InterPro" id="IPR000266">
    <property type="entry name" value="Ribosomal_uS17"/>
</dbReference>
<evidence type="ECO:0000256" key="4">
    <source>
        <dbReference type="ARBA" id="ARBA00022980"/>
    </source>
</evidence>
<dbReference type="GO" id="GO:0019843">
    <property type="term" value="F:rRNA binding"/>
    <property type="evidence" value="ECO:0007669"/>
    <property type="project" value="UniProtKB-KW"/>
</dbReference>
<dbReference type="PROSITE" id="PS00056">
    <property type="entry name" value="RIBOSOMAL_S17"/>
    <property type="match status" value="1"/>
</dbReference>
<name>A0A644YP71_9ZZZZ</name>
<evidence type="ECO:0000256" key="2">
    <source>
        <dbReference type="ARBA" id="ARBA00022730"/>
    </source>
</evidence>
<dbReference type="CDD" id="cd00364">
    <property type="entry name" value="Ribosomal_uS17"/>
    <property type="match status" value="1"/>
</dbReference>
<sequence length="87" mass="10022">MSETRTSSRKTRVGLVVSDKMDKTVVVAIADRVAHPLYKKIVKRTYKLKAHDELNQCGVGDRVKVMETRPLSKDKRWRVVEILEKAK</sequence>
<dbReference type="InterPro" id="IPR019979">
    <property type="entry name" value="Ribosomal_uS17_CS"/>
</dbReference>
<keyword evidence="3" id="KW-0694">RNA-binding</keyword>
<organism evidence="6">
    <name type="scientific">bioreactor metagenome</name>
    <dbReference type="NCBI Taxonomy" id="1076179"/>
    <lineage>
        <taxon>unclassified sequences</taxon>
        <taxon>metagenomes</taxon>
        <taxon>ecological metagenomes</taxon>
    </lineage>
</organism>
<comment type="similarity">
    <text evidence="1">Belongs to the universal ribosomal protein uS17 family.</text>
</comment>
<proteinExistence type="inferred from homology"/>
<protein>
    <submittedName>
        <fullName evidence="6">30S ribosomal protein S17</fullName>
    </submittedName>
</protein>
<comment type="caution">
    <text evidence="6">The sequence shown here is derived from an EMBL/GenBank/DDBJ whole genome shotgun (WGS) entry which is preliminary data.</text>
</comment>
<dbReference type="PANTHER" id="PTHR10744">
    <property type="entry name" value="40S RIBOSOMAL PROTEIN S11 FAMILY MEMBER"/>
    <property type="match status" value="1"/>
</dbReference>
<dbReference type="EMBL" id="VSSQ01005775">
    <property type="protein sequence ID" value="MPM30395.1"/>
    <property type="molecule type" value="Genomic_DNA"/>
</dbReference>
<accession>A0A644YP71</accession>
<evidence type="ECO:0000313" key="6">
    <source>
        <dbReference type="EMBL" id="MPM30395.1"/>
    </source>
</evidence>
<dbReference type="Gene3D" id="2.40.50.140">
    <property type="entry name" value="Nucleic acid-binding proteins"/>
    <property type="match status" value="1"/>
</dbReference>
<dbReference type="HAMAP" id="MF_01345_B">
    <property type="entry name" value="Ribosomal_uS17_B"/>
    <property type="match status" value="1"/>
</dbReference>
<dbReference type="InterPro" id="IPR012340">
    <property type="entry name" value="NA-bd_OB-fold"/>
</dbReference>